<evidence type="ECO:0000256" key="1">
    <source>
        <dbReference type="SAM" id="MobiDB-lite"/>
    </source>
</evidence>
<evidence type="ECO:0000313" key="3">
    <source>
        <dbReference type="Proteomes" id="UP000700596"/>
    </source>
</evidence>
<gene>
    <name evidence="2" type="ORF">B0J11DRAFT_503921</name>
</gene>
<dbReference type="EMBL" id="JAGMWT010000004">
    <property type="protein sequence ID" value="KAH7130121.1"/>
    <property type="molecule type" value="Genomic_DNA"/>
</dbReference>
<feature type="region of interest" description="Disordered" evidence="1">
    <location>
        <begin position="307"/>
        <end position="341"/>
    </location>
</feature>
<name>A0A9P9E538_9PLEO</name>
<dbReference type="Proteomes" id="UP000700596">
    <property type="component" value="Unassembled WGS sequence"/>
</dbReference>
<dbReference type="AlphaFoldDB" id="A0A9P9E538"/>
<evidence type="ECO:0000313" key="2">
    <source>
        <dbReference type="EMBL" id="KAH7130121.1"/>
    </source>
</evidence>
<proteinExistence type="predicted"/>
<comment type="caution">
    <text evidence="2">The sequence shown here is derived from an EMBL/GenBank/DDBJ whole genome shotgun (WGS) entry which is preliminary data.</text>
</comment>
<organism evidence="2 3">
    <name type="scientific">Dendryphion nanum</name>
    <dbReference type="NCBI Taxonomy" id="256645"/>
    <lineage>
        <taxon>Eukaryota</taxon>
        <taxon>Fungi</taxon>
        <taxon>Dikarya</taxon>
        <taxon>Ascomycota</taxon>
        <taxon>Pezizomycotina</taxon>
        <taxon>Dothideomycetes</taxon>
        <taxon>Pleosporomycetidae</taxon>
        <taxon>Pleosporales</taxon>
        <taxon>Torulaceae</taxon>
        <taxon>Dendryphion</taxon>
    </lineage>
</organism>
<keyword evidence="3" id="KW-1185">Reference proteome</keyword>
<protein>
    <submittedName>
        <fullName evidence="2">Uncharacterized protein</fullName>
    </submittedName>
</protein>
<sequence length="341" mass="38206">MEHDVQPVNSYSPQRLSGYFDAFVQSTQAVYPQDNWMATLSCLRDQRGYLESLLSKTATTLNALRDRQDKNEWALNANPTPRTKKKKIQQNRWRTNRTIQRCENEEKVILECLQVCNSNISTLESILLPIDSSSTAAEYNSHGTYLESYLETDSTATGIDWNGWNGWVDGGETSPFQRRCNKPLMVDDIPPEEAFLERSMSCRKLPPLPPRAALAVPLSTSLPPAPPKSAYIQFHHSMLSPEATCFESKVLHVNGGAKSPCGETLRLDKLSISGLMASKRVQAMMHQRRRFSDAAIGHMFRKLSTMSRPGVVARQSSCPPLGRQREEDGPGRGGLKRHSSL</sequence>
<dbReference type="OrthoDB" id="3904016at2759"/>
<reference evidence="2" key="1">
    <citation type="journal article" date="2021" name="Nat. Commun.">
        <title>Genetic determinants of endophytism in the Arabidopsis root mycobiome.</title>
        <authorList>
            <person name="Mesny F."/>
            <person name="Miyauchi S."/>
            <person name="Thiergart T."/>
            <person name="Pickel B."/>
            <person name="Atanasova L."/>
            <person name="Karlsson M."/>
            <person name="Huettel B."/>
            <person name="Barry K.W."/>
            <person name="Haridas S."/>
            <person name="Chen C."/>
            <person name="Bauer D."/>
            <person name="Andreopoulos W."/>
            <person name="Pangilinan J."/>
            <person name="LaButti K."/>
            <person name="Riley R."/>
            <person name="Lipzen A."/>
            <person name="Clum A."/>
            <person name="Drula E."/>
            <person name="Henrissat B."/>
            <person name="Kohler A."/>
            <person name="Grigoriev I.V."/>
            <person name="Martin F.M."/>
            <person name="Hacquard S."/>
        </authorList>
    </citation>
    <scope>NUCLEOTIDE SEQUENCE</scope>
    <source>
        <strain evidence="2">MPI-CAGE-CH-0243</strain>
    </source>
</reference>
<accession>A0A9P9E538</accession>